<evidence type="ECO:0000313" key="1">
    <source>
        <dbReference type="EMBL" id="MBM3223669.1"/>
    </source>
</evidence>
<name>A0A937VYT7_UNCTE</name>
<evidence type="ECO:0000313" key="2">
    <source>
        <dbReference type="Proteomes" id="UP000712673"/>
    </source>
</evidence>
<proteinExistence type="predicted"/>
<gene>
    <name evidence="1" type="ORF">FJZ47_07715</name>
</gene>
<dbReference type="Proteomes" id="UP000712673">
    <property type="component" value="Unassembled WGS sequence"/>
</dbReference>
<accession>A0A937VYT7</accession>
<dbReference type="EMBL" id="VGLS01000179">
    <property type="protein sequence ID" value="MBM3223669.1"/>
    <property type="molecule type" value="Genomic_DNA"/>
</dbReference>
<reference evidence="1" key="1">
    <citation type="submission" date="2019-03" db="EMBL/GenBank/DDBJ databases">
        <title>Lake Tanganyika Metagenome-Assembled Genomes (MAGs).</title>
        <authorList>
            <person name="Tran P."/>
        </authorList>
    </citation>
    <scope>NUCLEOTIDE SEQUENCE</scope>
    <source>
        <strain evidence="1">K_DeepCast_65m_m2_066</strain>
    </source>
</reference>
<sequence length="63" mass="7722">MLACILIVSWILTPVLLIMLYRKSLRLQRHLTELSERLVVQHRQQQVERLKFDSDRRRPGRRR</sequence>
<dbReference type="AlphaFoldDB" id="A0A937VYT7"/>
<comment type="caution">
    <text evidence="1">The sequence shown here is derived from an EMBL/GenBank/DDBJ whole genome shotgun (WGS) entry which is preliminary data.</text>
</comment>
<organism evidence="1 2">
    <name type="scientific">Tectimicrobiota bacterium</name>
    <dbReference type="NCBI Taxonomy" id="2528274"/>
    <lineage>
        <taxon>Bacteria</taxon>
        <taxon>Pseudomonadati</taxon>
        <taxon>Nitrospinota/Tectimicrobiota group</taxon>
        <taxon>Candidatus Tectimicrobiota</taxon>
    </lineage>
</organism>
<protein>
    <submittedName>
        <fullName evidence="1">Uncharacterized protein</fullName>
    </submittedName>
</protein>